<feature type="transmembrane region" description="Helical" evidence="1">
    <location>
        <begin position="240"/>
        <end position="261"/>
    </location>
</feature>
<keyword evidence="1" id="KW-1133">Transmembrane helix</keyword>
<protein>
    <recommendedName>
        <fullName evidence="4">Transmembrane protein</fullName>
    </recommendedName>
</protein>
<feature type="transmembrane region" description="Helical" evidence="1">
    <location>
        <begin position="51"/>
        <end position="78"/>
    </location>
</feature>
<feature type="transmembrane region" description="Helical" evidence="1">
    <location>
        <begin position="165"/>
        <end position="186"/>
    </location>
</feature>
<dbReference type="PANTHER" id="PTHR40465">
    <property type="entry name" value="CHROMOSOME 1, WHOLE GENOME SHOTGUN SEQUENCE"/>
    <property type="match status" value="1"/>
</dbReference>
<comment type="caution">
    <text evidence="2">The sequence shown here is derived from an EMBL/GenBank/DDBJ whole genome shotgun (WGS) entry which is preliminary data.</text>
</comment>
<evidence type="ECO:0000313" key="2">
    <source>
        <dbReference type="EMBL" id="KAJ7025289.1"/>
    </source>
</evidence>
<gene>
    <name evidence="2" type="ORF">C8F04DRAFT_1300362</name>
</gene>
<keyword evidence="1" id="KW-0812">Transmembrane</keyword>
<name>A0AAD6SD00_9AGAR</name>
<proteinExistence type="predicted"/>
<dbReference type="AlphaFoldDB" id="A0AAD6SD00"/>
<evidence type="ECO:0000256" key="1">
    <source>
        <dbReference type="SAM" id="Phobius"/>
    </source>
</evidence>
<accession>A0AAD6SD00</accession>
<dbReference type="EMBL" id="JARJCM010000156">
    <property type="protein sequence ID" value="KAJ7025289.1"/>
    <property type="molecule type" value="Genomic_DNA"/>
</dbReference>
<sequence length="358" mass="39094">MPALSRQDPLFGLIYYILGGWFIGSSAVLLLEGILISQISNYYTWCSEDPFALKVGVTVLFLLTVVKTIQSLQVATTWINSILYMRDPAGAVSLNREWYQIVNIPLGAVIAAYVQSYYCYRLWKLSEKWWYVAPLVTVMVLGLGSAIVTASVIAKTGKSSNWFAIHVSCTFATDVLITGASTYFLVKAREQALSRTRKLLSNLIKISCQIALPATTATLIELICSQIGGKSLKPQASNSIILVLLDAVPIIYACVSAVYKFKISIPSDVIRNCMLYILNVRRSLRDAEFASTSFTKSSADHPSGSCSRGQGHPGGAVEMPSLGGVQILTQTETAGTNYVNQLHLPPSWVSDSELSLEL</sequence>
<keyword evidence="1" id="KW-0472">Membrane</keyword>
<keyword evidence="3" id="KW-1185">Reference proteome</keyword>
<organism evidence="2 3">
    <name type="scientific">Mycena alexandri</name>
    <dbReference type="NCBI Taxonomy" id="1745969"/>
    <lineage>
        <taxon>Eukaryota</taxon>
        <taxon>Fungi</taxon>
        <taxon>Dikarya</taxon>
        <taxon>Basidiomycota</taxon>
        <taxon>Agaricomycotina</taxon>
        <taxon>Agaricomycetes</taxon>
        <taxon>Agaricomycetidae</taxon>
        <taxon>Agaricales</taxon>
        <taxon>Marasmiineae</taxon>
        <taxon>Mycenaceae</taxon>
        <taxon>Mycena</taxon>
    </lineage>
</organism>
<feature type="transmembrane region" description="Helical" evidence="1">
    <location>
        <begin position="130"/>
        <end position="153"/>
    </location>
</feature>
<evidence type="ECO:0000313" key="3">
    <source>
        <dbReference type="Proteomes" id="UP001218188"/>
    </source>
</evidence>
<evidence type="ECO:0008006" key="4">
    <source>
        <dbReference type="Google" id="ProtNLM"/>
    </source>
</evidence>
<feature type="transmembrane region" description="Helical" evidence="1">
    <location>
        <begin position="12"/>
        <end position="31"/>
    </location>
</feature>
<dbReference type="Proteomes" id="UP001218188">
    <property type="component" value="Unassembled WGS sequence"/>
</dbReference>
<dbReference type="PANTHER" id="PTHR40465:SF1">
    <property type="entry name" value="DUF6534 DOMAIN-CONTAINING PROTEIN"/>
    <property type="match status" value="1"/>
</dbReference>
<feature type="transmembrane region" description="Helical" evidence="1">
    <location>
        <begin position="206"/>
        <end position="228"/>
    </location>
</feature>
<feature type="transmembrane region" description="Helical" evidence="1">
    <location>
        <begin position="98"/>
        <end position="118"/>
    </location>
</feature>
<reference evidence="2" key="1">
    <citation type="submission" date="2023-03" db="EMBL/GenBank/DDBJ databases">
        <title>Massive genome expansion in bonnet fungi (Mycena s.s.) driven by repeated elements and novel gene families across ecological guilds.</title>
        <authorList>
            <consortium name="Lawrence Berkeley National Laboratory"/>
            <person name="Harder C.B."/>
            <person name="Miyauchi S."/>
            <person name="Viragh M."/>
            <person name="Kuo A."/>
            <person name="Thoen E."/>
            <person name="Andreopoulos B."/>
            <person name="Lu D."/>
            <person name="Skrede I."/>
            <person name="Drula E."/>
            <person name="Henrissat B."/>
            <person name="Morin E."/>
            <person name="Kohler A."/>
            <person name="Barry K."/>
            <person name="LaButti K."/>
            <person name="Morin E."/>
            <person name="Salamov A."/>
            <person name="Lipzen A."/>
            <person name="Mereny Z."/>
            <person name="Hegedus B."/>
            <person name="Baldrian P."/>
            <person name="Stursova M."/>
            <person name="Weitz H."/>
            <person name="Taylor A."/>
            <person name="Grigoriev I.V."/>
            <person name="Nagy L.G."/>
            <person name="Martin F."/>
            <person name="Kauserud H."/>
        </authorList>
    </citation>
    <scope>NUCLEOTIDE SEQUENCE</scope>
    <source>
        <strain evidence="2">CBHHK200</strain>
    </source>
</reference>